<reference evidence="1 2" key="1">
    <citation type="journal article" date="2021" name="Elife">
        <title>Chloroplast acquisition without the gene transfer in kleptoplastic sea slugs, Plakobranchus ocellatus.</title>
        <authorList>
            <person name="Maeda T."/>
            <person name="Takahashi S."/>
            <person name="Yoshida T."/>
            <person name="Shimamura S."/>
            <person name="Takaki Y."/>
            <person name="Nagai Y."/>
            <person name="Toyoda A."/>
            <person name="Suzuki Y."/>
            <person name="Arimoto A."/>
            <person name="Ishii H."/>
            <person name="Satoh N."/>
            <person name="Nishiyama T."/>
            <person name="Hasebe M."/>
            <person name="Maruyama T."/>
            <person name="Minagawa J."/>
            <person name="Obokata J."/>
            <person name="Shigenobu S."/>
        </authorList>
    </citation>
    <scope>NUCLEOTIDE SEQUENCE [LARGE SCALE GENOMIC DNA]</scope>
</reference>
<keyword evidence="2" id="KW-1185">Reference proteome</keyword>
<organism evidence="1 2">
    <name type="scientific">Plakobranchus ocellatus</name>
    <dbReference type="NCBI Taxonomy" id="259542"/>
    <lineage>
        <taxon>Eukaryota</taxon>
        <taxon>Metazoa</taxon>
        <taxon>Spiralia</taxon>
        <taxon>Lophotrochozoa</taxon>
        <taxon>Mollusca</taxon>
        <taxon>Gastropoda</taxon>
        <taxon>Heterobranchia</taxon>
        <taxon>Euthyneura</taxon>
        <taxon>Panpulmonata</taxon>
        <taxon>Sacoglossa</taxon>
        <taxon>Placobranchoidea</taxon>
        <taxon>Plakobranchidae</taxon>
        <taxon>Plakobranchus</taxon>
    </lineage>
</organism>
<name>A0AAV4CA28_9GAST</name>
<sequence length="104" mass="11777">MVTKQVCIYTQSVESQELILRNRSTLKKILISVIAYVNSTGQAMQIKYGKRIALHDSLWDIAMCSIEYLDGSYAGTRRAQKSRLQTLGSCKIPHLMRDCIHASK</sequence>
<evidence type="ECO:0000313" key="2">
    <source>
        <dbReference type="Proteomes" id="UP000735302"/>
    </source>
</evidence>
<protein>
    <submittedName>
        <fullName evidence="1">Uncharacterized protein</fullName>
    </submittedName>
</protein>
<dbReference type="Proteomes" id="UP000735302">
    <property type="component" value="Unassembled WGS sequence"/>
</dbReference>
<accession>A0AAV4CA28</accession>
<dbReference type="EMBL" id="BLXT01006012">
    <property type="protein sequence ID" value="GFO28222.1"/>
    <property type="molecule type" value="Genomic_DNA"/>
</dbReference>
<comment type="caution">
    <text evidence="1">The sequence shown here is derived from an EMBL/GenBank/DDBJ whole genome shotgun (WGS) entry which is preliminary data.</text>
</comment>
<proteinExistence type="predicted"/>
<dbReference type="AlphaFoldDB" id="A0AAV4CA28"/>
<gene>
    <name evidence="1" type="ORF">PoB_005472700</name>
</gene>
<evidence type="ECO:0000313" key="1">
    <source>
        <dbReference type="EMBL" id="GFO28222.1"/>
    </source>
</evidence>